<reference evidence="1 2" key="1">
    <citation type="submission" date="2024-02" db="EMBL/GenBank/DDBJ databases">
        <title>De novo assembly and annotation of 12 fungi associated with fruit tree decline syndrome in Ontario, Canada.</title>
        <authorList>
            <person name="Sulman M."/>
            <person name="Ellouze W."/>
            <person name="Ilyukhin E."/>
        </authorList>
    </citation>
    <scope>NUCLEOTIDE SEQUENCE [LARGE SCALE GENOMIC DNA]</scope>
    <source>
        <strain evidence="1 2">M97-236</strain>
    </source>
</reference>
<dbReference type="EMBL" id="JAKIXB020000006">
    <property type="protein sequence ID" value="KAL1607413.1"/>
    <property type="molecule type" value="Genomic_DNA"/>
</dbReference>
<comment type="caution">
    <text evidence="1">The sequence shown here is derived from an EMBL/GenBank/DDBJ whole genome shotgun (WGS) entry which is preliminary data.</text>
</comment>
<organism evidence="1 2">
    <name type="scientific">Nothophoma quercina</name>
    <dbReference type="NCBI Taxonomy" id="749835"/>
    <lineage>
        <taxon>Eukaryota</taxon>
        <taxon>Fungi</taxon>
        <taxon>Dikarya</taxon>
        <taxon>Ascomycota</taxon>
        <taxon>Pezizomycotina</taxon>
        <taxon>Dothideomycetes</taxon>
        <taxon>Pleosporomycetidae</taxon>
        <taxon>Pleosporales</taxon>
        <taxon>Pleosporineae</taxon>
        <taxon>Didymellaceae</taxon>
        <taxon>Nothophoma</taxon>
    </lineage>
</organism>
<gene>
    <name evidence="1" type="ORF">SLS59_002380</name>
</gene>
<dbReference type="Proteomes" id="UP001521222">
    <property type="component" value="Unassembled WGS sequence"/>
</dbReference>
<name>A0ABR3RT07_9PLEO</name>
<keyword evidence="2" id="KW-1185">Reference proteome</keyword>
<evidence type="ECO:0000313" key="2">
    <source>
        <dbReference type="Proteomes" id="UP001521222"/>
    </source>
</evidence>
<sequence length="222" mass="24405">MCPHLPIGNETRVNGKSVSTVSGKKVELLTSEDRVKREHITGVISRARALGLDKLSMAKDRTPQLLALREQIQSFSDQGKGGKNVSSPLTARAFDVHSIDVAAAADPMKAEDGEMTPDFASLFDEDDDHTADARMWNDVETRCRMDAEASVGVATRVFAEVNEQAPIDINTLHDPYAEEEMYADIDQGATVRFTDCSDIKKTELGPLGHVFLWQNDGDENVK</sequence>
<protein>
    <submittedName>
        <fullName evidence="1">Uncharacterized protein</fullName>
    </submittedName>
</protein>
<proteinExistence type="predicted"/>
<evidence type="ECO:0000313" key="1">
    <source>
        <dbReference type="EMBL" id="KAL1607413.1"/>
    </source>
</evidence>
<accession>A0ABR3RT07</accession>